<accession>F0W9J4</accession>
<dbReference type="HAMAP" id="MF_01343_B">
    <property type="entry name" value="Ribosomal_uS15_B"/>
    <property type="match status" value="1"/>
</dbReference>
<reference evidence="6" key="1">
    <citation type="journal article" date="2011" name="PLoS Biol.">
        <title>Gene gain and loss during evolution of obligate parasitism in the white rust pathogen of Arabidopsis thaliana.</title>
        <authorList>
            <person name="Kemen E."/>
            <person name="Gardiner A."/>
            <person name="Schultz-Larsen T."/>
            <person name="Kemen A.C."/>
            <person name="Balmuth A.L."/>
            <person name="Robert-Seilaniantz A."/>
            <person name="Bailey K."/>
            <person name="Holub E."/>
            <person name="Studholme D.J."/>
            <person name="Maclean D."/>
            <person name="Jones J.D."/>
        </authorList>
    </citation>
    <scope>NUCLEOTIDE SEQUENCE</scope>
</reference>
<dbReference type="PANTHER" id="PTHR23321">
    <property type="entry name" value="RIBOSOMAL PROTEIN S15, BACTERIAL AND ORGANELLAR"/>
    <property type="match status" value="1"/>
</dbReference>
<proteinExistence type="inferred from homology"/>
<name>F0W9J4_9STRA</name>
<dbReference type="GO" id="GO:0005840">
    <property type="term" value="C:ribosome"/>
    <property type="evidence" value="ECO:0007669"/>
    <property type="project" value="UniProtKB-KW"/>
</dbReference>
<dbReference type="GO" id="GO:0003735">
    <property type="term" value="F:structural constituent of ribosome"/>
    <property type="evidence" value="ECO:0007669"/>
    <property type="project" value="InterPro"/>
</dbReference>
<dbReference type="SUPFAM" id="SSF47060">
    <property type="entry name" value="S15/NS1 RNA-binding domain"/>
    <property type="match status" value="1"/>
</dbReference>
<comment type="similarity">
    <text evidence="1 4">Belongs to the universal ribosomal protein uS15 family.</text>
</comment>
<protein>
    <recommendedName>
        <fullName evidence="5">30S ribosomal protein S15</fullName>
    </recommendedName>
</protein>
<keyword evidence="3 4" id="KW-0687">Ribonucleoprotein</keyword>
<dbReference type="InterPro" id="IPR000589">
    <property type="entry name" value="Ribosomal_uS15"/>
</dbReference>
<dbReference type="GO" id="GO:1990904">
    <property type="term" value="C:ribonucleoprotein complex"/>
    <property type="evidence" value="ECO:0007669"/>
    <property type="project" value="UniProtKB-KW"/>
</dbReference>
<dbReference type="Gene3D" id="1.10.287.10">
    <property type="entry name" value="S15/NS1, RNA-binding"/>
    <property type="match status" value="1"/>
</dbReference>
<reference evidence="6" key="2">
    <citation type="submission" date="2011-02" db="EMBL/GenBank/DDBJ databases">
        <authorList>
            <person name="MacLean D."/>
        </authorList>
    </citation>
    <scope>NUCLEOTIDE SEQUENCE</scope>
</reference>
<evidence type="ECO:0000256" key="3">
    <source>
        <dbReference type="ARBA" id="ARBA00023274"/>
    </source>
</evidence>
<dbReference type="GO" id="GO:0006412">
    <property type="term" value="P:translation"/>
    <property type="evidence" value="ECO:0007669"/>
    <property type="project" value="InterPro"/>
</dbReference>
<evidence type="ECO:0000256" key="1">
    <source>
        <dbReference type="ARBA" id="ARBA00008434"/>
    </source>
</evidence>
<dbReference type="GO" id="GO:0005737">
    <property type="term" value="C:cytoplasm"/>
    <property type="evidence" value="ECO:0007669"/>
    <property type="project" value="UniProtKB-ARBA"/>
</dbReference>
<evidence type="ECO:0000256" key="4">
    <source>
        <dbReference type="RuleBase" id="RU003919"/>
    </source>
</evidence>
<dbReference type="Pfam" id="PF00312">
    <property type="entry name" value="Ribosomal_S15"/>
    <property type="match status" value="1"/>
</dbReference>
<evidence type="ECO:0000256" key="2">
    <source>
        <dbReference type="ARBA" id="ARBA00022980"/>
    </source>
</evidence>
<evidence type="ECO:0000313" key="6">
    <source>
        <dbReference type="EMBL" id="CCA17808.1"/>
    </source>
</evidence>
<sequence>MFTIRNIYSSLPRSNVLRAPSVCHTFSSILEKVSASYSSTSGFNYVAPPKVSRETSYRFGLKLDDPDQVPAEVRDSPSFPQLKAILSLSNASKRELNQAQVAKAVETFQRFPGDTGSTEVQIAVMTQKVARLTEHVKTHRKDNHSRRGLLILVQKRKKLIKYLRRENLSKFRAVVGALGLRFS</sequence>
<dbReference type="InterPro" id="IPR009068">
    <property type="entry name" value="uS15_NS1_RNA-bd_sf"/>
</dbReference>
<dbReference type="EMBL" id="FR824085">
    <property type="protein sequence ID" value="CCA17808.1"/>
    <property type="molecule type" value="Genomic_DNA"/>
</dbReference>
<dbReference type="InterPro" id="IPR005290">
    <property type="entry name" value="Ribosomal_uS15_bac-type"/>
</dbReference>
<evidence type="ECO:0000256" key="5">
    <source>
        <dbReference type="RuleBase" id="RU003920"/>
    </source>
</evidence>
<dbReference type="NCBIfam" id="TIGR00952">
    <property type="entry name" value="S15_bact"/>
    <property type="match status" value="1"/>
</dbReference>
<dbReference type="PROSITE" id="PS00362">
    <property type="entry name" value="RIBOSOMAL_S15"/>
    <property type="match status" value="1"/>
</dbReference>
<dbReference type="PANTHER" id="PTHR23321:SF26">
    <property type="entry name" value="SMALL RIBOSOMAL SUBUNIT PROTEIN US15M"/>
    <property type="match status" value="1"/>
</dbReference>
<dbReference type="AlphaFoldDB" id="F0W9J4"/>
<dbReference type="CDD" id="cd00353">
    <property type="entry name" value="Ribosomal_S15p_S13e"/>
    <property type="match status" value="1"/>
</dbReference>
<dbReference type="SMART" id="SM01387">
    <property type="entry name" value="Ribosomal_S15"/>
    <property type="match status" value="1"/>
</dbReference>
<dbReference type="FunFam" id="1.10.287.10:FF:000002">
    <property type="entry name" value="30S ribosomal protein S15"/>
    <property type="match status" value="1"/>
</dbReference>
<dbReference type="Gene3D" id="6.10.250.3130">
    <property type="match status" value="1"/>
</dbReference>
<keyword evidence="2 4" id="KW-0689">Ribosomal protein</keyword>
<gene>
    <name evidence="6" type="primary">AlNc14C40G3453</name>
    <name evidence="6" type="ORF">ALNC14_039510</name>
</gene>
<dbReference type="HOGENOM" id="CLU_106507_0_0_1"/>
<organism evidence="6">
    <name type="scientific">Albugo laibachii Nc14</name>
    <dbReference type="NCBI Taxonomy" id="890382"/>
    <lineage>
        <taxon>Eukaryota</taxon>
        <taxon>Sar</taxon>
        <taxon>Stramenopiles</taxon>
        <taxon>Oomycota</taxon>
        <taxon>Peronosporomycetes</taxon>
        <taxon>Albuginales</taxon>
        <taxon>Albuginaceae</taxon>
        <taxon>Albugo</taxon>
    </lineage>
</organism>